<evidence type="ECO:0000256" key="3">
    <source>
        <dbReference type="ARBA" id="ARBA00022598"/>
    </source>
</evidence>
<evidence type="ECO:0000256" key="4">
    <source>
        <dbReference type="ARBA" id="ARBA00029454"/>
    </source>
</evidence>
<proteinExistence type="inferred from homology"/>
<keyword evidence="3" id="KW-0436">Ligase</keyword>
<dbReference type="PANTHER" id="PTHR45527">
    <property type="entry name" value="NONRIBOSOMAL PEPTIDE SYNTHETASE"/>
    <property type="match status" value="1"/>
</dbReference>
<dbReference type="SUPFAM" id="SSF47336">
    <property type="entry name" value="ACP-like"/>
    <property type="match status" value="1"/>
</dbReference>
<dbReference type="Pfam" id="PF00668">
    <property type="entry name" value="Condensation"/>
    <property type="match status" value="2"/>
</dbReference>
<dbReference type="NCBIfam" id="TIGR01733">
    <property type="entry name" value="AA-adenyl-dom"/>
    <property type="match status" value="1"/>
</dbReference>
<keyword evidence="1" id="KW-0596">Phosphopantetheine</keyword>
<dbReference type="Pfam" id="PF00501">
    <property type="entry name" value="AMP-binding"/>
    <property type="match status" value="2"/>
</dbReference>
<dbReference type="InterPro" id="IPR009081">
    <property type="entry name" value="PP-bd_ACP"/>
</dbReference>
<keyword evidence="9" id="KW-1185">Reference proteome</keyword>
<dbReference type="InterPro" id="IPR045851">
    <property type="entry name" value="AMP-bd_C_sf"/>
</dbReference>
<dbReference type="SUPFAM" id="SSF52777">
    <property type="entry name" value="CoA-dependent acyltransferases"/>
    <property type="match status" value="4"/>
</dbReference>
<dbReference type="GO" id="GO:0031177">
    <property type="term" value="F:phosphopantetheine binding"/>
    <property type="evidence" value="ECO:0007669"/>
    <property type="project" value="TreeGrafter"/>
</dbReference>
<sequence>MDMLDYIRDVETIMNDNPSREFLKTLDAKGDVKETTTYSQIWRRSNTIWLQLVEKGAKQGDRIVFLYGLDMVHHHVAAFLACLRGGFVPVSAFPPNPKNLDHQLKSFRFLVENSGAKLALTCASYKGFIDITTQVGSQWPVFDAYIITELTESDQHPSCLAYKHTADDLVFIQFTSGSTGNPKGVMVNYNSFQNCLKFTQAQGLAEDGHTYLLWIPIYHDYCLVVTLSTLRLGIPLMMMDTTIFTTNPLLWPECLERYKVTCTCGPNFSFGMVSKLAAATGRKFDLSFMQRVDMGSEPIRKPTVEAMVSVLNIARENINQSYGFAEACLLVSTRGTGFDPETNIASCGDIQHSRDHRVEIVVADCASGRILEDGETGDIMVQGPSVVAGYWANPEATEKAFRNKLKGRDGYWYLSGDLGYIKNNQLYISGRSKDLIIVNGKNFYSTDIETAIDSILAGVIAFGSTAAVQAYDDSATVVCEFMPGKENSLSLEKLVAIRKQLTGYLGINIEDILICSAGSVPKTDSNKVRRNETKVMYLEGRFDPILRINNVARPAVVKSVEKKAPEPQTDFEKFLVLCASELGIELSQLDKAKSFVEMGGDSITAIKLASKAAELNLKISTQIIDEVKSRYCAEFEFGKYDLYPATPTQSAMISATFRNPSSYGMQLTWQVTGTLEIEKFKTACLKTIQSHEILCSRFVPTSKGVYILVQPVAQPPVSVLENAEKCEFRVEDDSWIRFTLLTANGVVDKLVLSIHHALYDGWCIGTIMTDLFANYQSKATKGSLFKPLVQYIENQDRELQKQFWKEYMNNALPLPPIQSEPESESFGTSQVQFFTTATVNDLARISKNAKVTVSALLKAAWALTLRRFTSRNDIMFGNIVSGRDIPLPMVESIVGVLASTVPFRTSVELDKQMFEWLQAIHQDHSKVAPWSHTGLVDIAKWTDLDTLGPMFNSLFVLENISTANRLAPTDLPFQLGATPITQGTGEFDLEILLTPHETKIEVQLEYQTSKLSKGTVEMVGKYFDVCLSEISNTEASTSIKDVVEVSHQKTHTNILDIGADLMAEIYEDWVNEEDLGKSFQVYPILPLQMPMILKTAKEPSAFSVQLIWEIKEKFEIAKLQKALDMFVNSNDAMRARYITTSQGVYKLVPEHSEVRVNVVEQSLKEYCQQDANRGFGFQEKEWYRMAVTCTNGIPDYIVFSIHHVLYDGFCLDNIIDGIFLNYGKFGSTLSDLPQSKSVVEYVFSRDLTEAELYWKDYFRNCTASVGFMKCPDPVPANGPLKMTCQTTMTNLANAAAKGQTTIGNLIKCAWALTLKTYTLDSDVVFGTLVSGRDLPVPGIESIIGMLINMLPVRLDFKDISTIQHMLDLIQQDHLATMPYSYCDISDIHAWSRFRTKGQLIFNTALVYENVDVTATKTYDNLVSPVQVDVFDSDAFTYSNLFAAFEMLLFIIPRGEQLEFVTNYDSSILSNALAYRISNTFQQNLDAIAHSLLQNKSYDSITLIDTLQSAEIDSLISLGTGPTYAVPFDCMHLPFEATARSDPDMIAVEHGDLSITYGELNSKAESIAATLMNRGVRPGDYVGIVTVRSIEMVAAIYGVLKTGAAYVPVDSTLPLERINYILETAQCSLSLVHPSTPASVADSLATAAALKIDEHMLNTAPVSALPAVDGSSPAFVVFTSGSTGQPKGVTIKHSSLCNFIMQPRDILDVKKGSRVGQICTITFDACACEVFSALSHGGTLVLRTEDFIGTLQKCENIMTPPSLLSKLSPADFPNLKVVVSIGEPCPQHIINTWGAVLKLKNGYGPSEITIISSSTVLQPGKPITVGKPEYNTVQYIVDKNMQLVPRGVAGELVIGGMGVSLGYLNRPDLTAERFIHNHFLNDGSTMYRTGDICRWTEDGEIQIIGRVDDMVKVKGYRIELDEVASAINKHADVHASVVLVRSQMLVAYVTPVTVDMDKLREFVSDILPHYMIPTVFVPVKEFKINNNGKVNFANCRSIRSISYRWKCLKNSKHLKLKWKFN</sequence>
<dbReference type="Gene3D" id="3.30.300.30">
    <property type="match status" value="2"/>
</dbReference>
<feature type="domain" description="AMP-dependent synthetase/ligase" evidence="5">
    <location>
        <begin position="17"/>
        <end position="391"/>
    </location>
</feature>
<evidence type="ECO:0000256" key="2">
    <source>
        <dbReference type="ARBA" id="ARBA00022553"/>
    </source>
</evidence>
<dbReference type="EMBL" id="JADGKB010000219">
    <property type="protein sequence ID" value="KAJ3250841.1"/>
    <property type="molecule type" value="Genomic_DNA"/>
</dbReference>
<dbReference type="Proteomes" id="UP001210925">
    <property type="component" value="Unassembled WGS sequence"/>
</dbReference>
<dbReference type="GO" id="GO:0044550">
    <property type="term" value="P:secondary metabolite biosynthetic process"/>
    <property type="evidence" value="ECO:0007669"/>
    <property type="project" value="TreeGrafter"/>
</dbReference>
<feature type="domain" description="AMP-dependent synthetase/ligase" evidence="5">
    <location>
        <begin position="1534"/>
        <end position="1863"/>
    </location>
</feature>
<dbReference type="FunFam" id="3.40.50.980:FF:000001">
    <property type="entry name" value="Non-ribosomal peptide synthetase"/>
    <property type="match status" value="1"/>
</dbReference>
<accession>A0AAD5Y4K4</accession>
<dbReference type="GO" id="GO:0005737">
    <property type="term" value="C:cytoplasm"/>
    <property type="evidence" value="ECO:0007669"/>
    <property type="project" value="TreeGrafter"/>
</dbReference>
<dbReference type="InterPro" id="IPR001242">
    <property type="entry name" value="Condensation_dom"/>
</dbReference>
<gene>
    <name evidence="8" type="ORF">HK103_003080</name>
</gene>
<dbReference type="PANTHER" id="PTHR45527:SF11">
    <property type="entry name" value="NONRIBOSOMAL PEPTIDE SYNTHETASE 5"/>
    <property type="match status" value="1"/>
</dbReference>
<dbReference type="InterPro" id="IPR006162">
    <property type="entry name" value="Ppantetheine_attach_site"/>
</dbReference>
<dbReference type="InterPro" id="IPR023213">
    <property type="entry name" value="CAT-like_dom_sf"/>
</dbReference>
<dbReference type="PROSITE" id="PS00012">
    <property type="entry name" value="PHOSPHOPANTETHEINE"/>
    <property type="match status" value="1"/>
</dbReference>
<dbReference type="Pfam" id="PF00550">
    <property type="entry name" value="PP-binding"/>
    <property type="match status" value="1"/>
</dbReference>
<feature type="domain" description="Condensation" evidence="7">
    <location>
        <begin position="641"/>
        <end position="1033"/>
    </location>
</feature>
<dbReference type="Gene3D" id="3.30.559.10">
    <property type="entry name" value="Chloramphenicol acetyltransferase-like domain"/>
    <property type="match status" value="2"/>
</dbReference>
<evidence type="ECO:0000259" key="6">
    <source>
        <dbReference type="Pfam" id="PF00550"/>
    </source>
</evidence>
<dbReference type="GO" id="GO:0016874">
    <property type="term" value="F:ligase activity"/>
    <property type="evidence" value="ECO:0007669"/>
    <property type="project" value="UniProtKB-KW"/>
</dbReference>
<organism evidence="8 9">
    <name type="scientific">Boothiomyces macroporosus</name>
    <dbReference type="NCBI Taxonomy" id="261099"/>
    <lineage>
        <taxon>Eukaryota</taxon>
        <taxon>Fungi</taxon>
        <taxon>Fungi incertae sedis</taxon>
        <taxon>Chytridiomycota</taxon>
        <taxon>Chytridiomycota incertae sedis</taxon>
        <taxon>Chytridiomycetes</taxon>
        <taxon>Rhizophydiales</taxon>
        <taxon>Terramycetaceae</taxon>
        <taxon>Boothiomyces</taxon>
    </lineage>
</organism>
<dbReference type="InterPro" id="IPR020845">
    <property type="entry name" value="AMP-binding_CS"/>
</dbReference>
<evidence type="ECO:0000259" key="7">
    <source>
        <dbReference type="Pfam" id="PF00668"/>
    </source>
</evidence>
<evidence type="ECO:0000259" key="5">
    <source>
        <dbReference type="Pfam" id="PF00501"/>
    </source>
</evidence>
<evidence type="ECO:0000313" key="8">
    <source>
        <dbReference type="EMBL" id="KAJ3250841.1"/>
    </source>
</evidence>
<evidence type="ECO:0000313" key="9">
    <source>
        <dbReference type="Proteomes" id="UP001210925"/>
    </source>
</evidence>
<feature type="domain" description="Carrier" evidence="6">
    <location>
        <begin position="574"/>
        <end position="626"/>
    </location>
</feature>
<comment type="similarity">
    <text evidence="4">Belongs to the NRP synthetase family.</text>
</comment>
<keyword evidence="2" id="KW-0597">Phosphoprotein</keyword>
<evidence type="ECO:0000256" key="1">
    <source>
        <dbReference type="ARBA" id="ARBA00022450"/>
    </source>
</evidence>
<reference evidence="8" key="1">
    <citation type="submission" date="2020-05" db="EMBL/GenBank/DDBJ databases">
        <title>Phylogenomic resolution of chytrid fungi.</title>
        <authorList>
            <person name="Stajich J.E."/>
            <person name="Amses K."/>
            <person name="Simmons R."/>
            <person name="Seto K."/>
            <person name="Myers J."/>
            <person name="Bonds A."/>
            <person name="Quandt C.A."/>
            <person name="Barry K."/>
            <person name="Liu P."/>
            <person name="Grigoriev I."/>
            <person name="Longcore J.E."/>
            <person name="James T.Y."/>
        </authorList>
    </citation>
    <scope>NUCLEOTIDE SEQUENCE</scope>
    <source>
        <strain evidence="8">PLAUS21</strain>
    </source>
</reference>
<dbReference type="InterPro" id="IPR036736">
    <property type="entry name" value="ACP-like_sf"/>
</dbReference>
<dbReference type="InterPro" id="IPR000873">
    <property type="entry name" value="AMP-dep_synth/lig_dom"/>
</dbReference>
<dbReference type="Gene3D" id="3.30.559.30">
    <property type="entry name" value="Nonribosomal peptide synthetase, condensation domain"/>
    <property type="match status" value="2"/>
</dbReference>
<protein>
    <submittedName>
        <fullName evidence="8">Uncharacterized protein</fullName>
    </submittedName>
</protein>
<dbReference type="Gene3D" id="3.40.50.12780">
    <property type="entry name" value="N-terminal domain of ligase-like"/>
    <property type="match status" value="2"/>
</dbReference>
<name>A0AAD5Y4K4_9FUNG</name>
<dbReference type="PROSITE" id="PS00455">
    <property type="entry name" value="AMP_BINDING"/>
    <property type="match status" value="2"/>
</dbReference>
<dbReference type="SUPFAM" id="SSF56801">
    <property type="entry name" value="Acetyl-CoA synthetase-like"/>
    <property type="match status" value="2"/>
</dbReference>
<feature type="domain" description="Condensation" evidence="7">
    <location>
        <begin position="1080"/>
        <end position="1496"/>
    </location>
</feature>
<dbReference type="InterPro" id="IPR042099">
    <property type="entry name" value="ANL_N_sf"/>
</dbReference>
<dbReference type="InterPro" id="IPR010071">
    <property type="entry name" value="AA_adenyl_dom"/>
</dbReference>
<comment type="caution">
    <text evidence="8">The sequence shown here is derived from an EMBL/GenBank/DDBJ whole genome shotgun (WGS) entry which is preliminary data.</text>
</comment>
<dbReference type="GO" id="GO:0043041">
    <property type="term" value="P:amino acid activation for nonribosomal peptide biosynthetic process"/>
    <property type="evidence" value="ECO:0007669"/>
    <property type="project" value="TreeGrafter"/>
</dbReference>